<dbReference type="EMBL" id="CP025958">
    <property type="protein sequence ID" value="AWM40610.1"/>
    <property type="molecule type" value="Genomic_DNA"/>
</dbReference>
<sequence>MSDEAGFLKAIADHPAERATRLAYADWLDEQGRAAEAEFLKVQLQVAELNARLIELGGQAGAEWLASVGNPQAEPDRIKLRAGREIRLNALRQWNFYAGLLEGAPTTQMNREHVQRIVAEEQLRRGEVPYLVQPRESPIEQVAPHRAPCGLLPAIVCVGEFDSFEPTRDKNQDGSQLTIIWFQDDYAFPIDPAAREQIRAIDWDTYAHDFSW</sequence>
<name>A0A2Z3HGU4_9BACT</name>
<proteinExistence type="predicted"/>
<protein>
    <submittedName>
        <fullName evidence="1">TIGR02996 domain-containing protein</fullName>
    </submittedName>
</protein>
<dbReference type="RefSeq" id="WP_010050992.1">
    <property type="nucleotide sequence ID" value="NZ_CP025958.1"/>
</dbReference>
<dbReference type="OrthoDB" id="283452at2"/>
<reference evidence="1 2" key="1">
    <citation type="submission" date="2018-01" db="EMBL/GenBank/DDBJ databases">
        <title>G. obscuriglobus.</title>
        <authorList>
            <person name="Franke J."/>
            <person name="Blomberg W."/>
            <person name="Selmecki A."/>
        </authorList>
    </citation>
    <scope>NUCLEOTIDE SEQUENCE [LARGE SCALE GENOMIC DNA]</scope>
    <source>
        <strain evidence="1 2">DSM 5831</strain>
    </source>
</reference>
<organism evidence="1 2">
    <name type="scientific">Gemmata obscuriglobus</name>
    <dbReference type="NCBI Taxonomy" id="114"/>
    <lineage>
        <taxon>Bacteria</taxon>
        <taxon>Pseudomonadati</taxon>
        <taxon>Planctomycetota</taxon>
        <taxon>Planctomycetia</taxon>
        <taxon>Gemmatales</taxon>
        <taxon>Gemmataceae</taxon>
        <taxon>Gemmata</taxon>
    </lineage>
</organism>
<dbReference type="Proteomes" id="UP000245802">
    <property type="component" value="Chromosome"/>
</dbReference>
<accession>A0A2Z3HGU4</accession>
<dbReference type="NCBIfam" id="TIGR02996">
    <property type="entry name" value="rpt_mate_G_obs"/>
    <property type="match status" value="1"/>
</dbReference>
<evidence type="ECO:0000313" key="2">
    <source>
        <dbReference type="Proteomes" id="UP000245802"/>
    </source>
</evidence>
<dbReference type="InterPro" id="IPR014338">
    <property type="entry name" value="CHP02996_rpt-companion-dom"/>
</dbReference>
<evidence type="ECO:0000313" key="1">
    <source>
        <dbReference type="EMBL" id="AWM40610.1"/>
    </source>
</evidence>
<gene>
    <name evidence="1" type="ORF">C1280_28935</name>
</gene>
<dbReference type="KEGG" id="gog:C1280_28935"/>
<keyword evidence="2" id="KW-1185">Reference proteome</keyword>
<dbReference type="AlphaFoldDB" id="A0A2Z3HGU4"/>